<evidence type="ECO:0000313" key="1">
    <source>
        <dbReference type="EMBL" id="GME89492.1"/>
    </source>
</evidence>
<dbReference type="EMBL" id="BSXS01007603">
    <property type="protein sequence ID" value="GME89492.1"/>
    <property type="molecule type" value="Genomic_DNA"/>
</dbReference>
<evidence type="ECO:0000313" key="2">
    <source>
        <dbReference type="Proteomes" id="UP001165064"/>
    </source>
</evidence>
<reference evidence="1" key="1">
    <citation type="submission" date="2023-04" db="EMBL/GenBank/DDBJ databases">
        <title>Ambrosiozyma monospora NBRC 10751.</title>
        <authorList>
            <person name="Ichikawa N."/>
            <person name="Sato H."/>
            <person name="Tonouchi N."/>
        </authorList>
    </citation>
    <scope>NUCLEOTIDE SEQUENCE</scope>
    <source>
        <strain evidence="1">NBRC 10751</strain>
    </source>
</reference>
<gene>
    <name evidence="1" type="ORF">Amon02_000851800</name>
</gene>
<keyword evidence="2" id="KW-1185">Reference proteome</keyword>
<name>A0ACB5TJG6_AMBMO</name>
<dbReference type="Proteomes" id="UP001165064">
    <property type="component" value="Unassembled WGS sequence"/>
</dbReference>
<comment type="caution">
    <text evidence="1">The sequence shown here is derived from an EMBL/GenBank/DDBJ whole genome shotgun (WGS) entry which is preliminary data.</text>
</comment>
<protein>
    <submittedName>
        <fullName evidence="1">Unnamed protein product</fullName>
    </submittedName>
</protein>
<organism evidence="1 2">
    <name type="scientific">Ambrosiozyma monospora</name>
    <name type="common">Yeast</name>
    <name type="synonym">Endomycopsis monosporus</name>
    <dbReference type="NCBI Taxonomy" id="43982"/>
    <lineage>
        <taxon>Eukaryota</taxon>
        <taxon>Fungi</taxon>
        <taxon>Dikarya</taxon>
        <taxon>Ascomycota</taxon>
        <taxon>Saccharomycotina</taxon>
        <taxon>Pichiomycetes</taxon>
        <taxon>Pichiales</taxon>
        <taxon>Pichiaceae</taxon>
        <taxon>Ambrosiozyma</taxon>
    </lineage>
</organism>
<accession>A0ACB5TJG6</accession>
<proteinExistence type="predicted"/>
<sequence length="311" mass="34647">MADLQQKPITSSIPNKAGLKTTTIPESSLSTTKPAKIDPRPKPKVEILELKDYKKAARTLYQAFAEDKVAQYCSRHLEKDPELRRKCDTKLLETFVYSYVTEGVVLVVKGDANTNGDGVDTNAADDDDSTFETVAIWATPESEVETTTPLDNPGFAEFASMTGPEGCKRVFGQLFNVLQDKCDEVMGVDVEGKDIQNLWTLVYIGSTPASRGKGNVRAMFEYMAERFIDPVAGIGYLESSNLTNTSIYEKFGFKPVLDVNFNGDLAVGDDDEPDHCRMDIMVRGVRGGKWKYLDDARRKFNYVVPDYSKLQ</sequence>